<dbReference type="PANTHER" id="PTHR47584">
    <property type="match status" value="1"/>
</dbReference>
<dbReference type="HOGENOM" id="CLU_051727_0_0_1"/>
<feature type="domain" description="Myb/SANT-like" evidence="2">
    <location>
        <begin position="31"/>
        <end position="104"/>
    </location>
</feature>
<dbReference type="KEGG" id="sla:SERLADRAFT_439281"/>
<dbReference type="Proteomes" id="UP000008064">
    <property type="component" value="Unassembled WGS sequence"/>
</dbReference>
<dbReference type="PANTHER" id="PTHR47584:SF14">
    <property type="entry name" value="L10-INTERACTING MYB DOMAIN-CONTAINING PROTEIN-LIKE"/>
    <property type="match status" value="1"/>
</dbReference>
<gene>
    <name evidence="3" type="ORF">SERLADRAFT_439281</name>
</gene>
<reference evidence="3" key="1">
    <citation type="submission" date="2011-04" db="EMBL/GenBank/DDBJ databases">
        <title>Evolution of plant cell wall degrading machinery underlies the functional diversity of forest fungi.</title>
        <authorList>
            <consortium name="US DOE Joint Genome Institute (JGI-PGF)"/>
            <person name="Eastwood D.C."/>
            <person name="Floudas D."/>
            <person name="Binder M."/>
            <person name="Majcherczyk A."/>
            <person name="Schneider P."/>
            <person name="Aerts A."/>
            <person name="Asiegbu F.O."/>
            <person name="Baker S.E."/>
            <person name="Barry K."/>
            <person name="Bendiksby M."/>
            <person name="Blumentritt M."/>
            <person name="Coutinho P.M."/>
            <person name="Cullen D."/>
            <person name="Cullen D."/>
            <person name="Gathman A."/>
            <person name="Goodell B."/>
            <person name="Henrissat B."/>
            <person name="Ihrmark K."/>
            <person name="Kauserud H."/>
            <person name="Kohler A."/>
            <person name="LaButti K."/>
            <person name="Lapidus A."/>
            <person name="Lavin J.L."/>
            <person name="Lee Y.-H."/>
            <person name="Lindquist E."/>
            <person name="Lilly W."/>
            <person name="Lucas S."/>
            <person name="Morin E."/>
            <person name="Murat C."/>
            <person name="Oguiza J.A."/>
            <person name="Park J."/>
            <person name="Pisabarro A.G."/>
            <person name="Riley R."/>
            <person name="Rosling A."/>
            <person name="Salamov A."/>
            <person name="Schmidt O."/>
            <person name="Schmutz J."/>
            <person name="Skrede I."/>
            <person name="Stenlid J."/>
            <person name="Wiebenga A."/>
            <person name="Xie X."/>
            <person name="Kues U."/>
            <person name="Hibbett D.S."/>
            <person name="Hoffmeister D."/>
            <person name="Hogberg N."/>
            <person name="Martin F."/>
            <person name="Grigoriev I.V."/>
            <person name="Watkinson S.C."/>
        </authorList>
    </citation>
    <scope>NUCLEOTIDE SEQUENCE</scope>
    <source>
        <strain evidence="3">S7.9</strain>
    </source>
</reference>
<evidence type="ECO:0000313" key="3">
    <source>
        <dbReference type="EMBL" id="EGO23973.1"/>
    </source>
</evidence>
<organism>
    <name type="scientific">Serpula lacrymans var. lacrymans (strain S7.9)</name>
    <name type="common">Dry rot fungus</name>
    <dbReference type="NCBI Taxonomy" id="578457"/>
    <lineage>
        <taxon>Eukaryota</taxon>
        <taxon>Fungi</taxon>
        <taxon>Dikarya</taxon>
        <taxon>Basidiomycota</taxon>
        <taxon>Agaricomycotina</taxon>
        <taxon>Agaricomycetes</taxon>
        <taxon>Agaricomycetidae</taxon>
        <taxon>Boletales</taxon>
        <taxon>Coniophorineae</taxon>
        <taxon>Serpulaceae</taxon>
        <taxon>Serpula</taxon>
    </lineage>
</organism>
<dbReference type="InterPro" id="IPR045026">
    <property type="entry name" value="LIMYB"/>
</dbReference>
<feature type="region of interest" description="Disordered" evidence="1">
    <location>
        <begin position="190"/>
        <end position="233"/>
    </location>
</feature>
<dbReference type="GeneID" id="18815174"/>
<proteinExistence type="predicted"/>
<evidence type="ECO:0000256" key="1">
    <source>
        <dbReference type="SAM" id="MobiDB-lite"/>
    </source>
</evidence>
<dbReference type="AlphaFoldDB" id="F8NZF3"/>
<sequence length="373" mass="40370">MSKRKASGSGLKASLRNYKRPRYWLRAGDGLNFPKKFWTKAAVEVQKIHQVSPAKEAEHCTGKWGRLRTTYQTVKALSEQSGFHWDDIGGAGITVESETVWAEYLKKNPGVKIFRNKGWTHFSAMDDLMCGRFAKGANIFCSAPPSVPVPNSPPVSSNTPSSSMFPPPVAITPQTPRSVNTNMHSHDANVNLWLGGVPSPKSMPAPSTLSSTTSRGSSSSKQKERDTELDANADADAMSVVTCSKSTGITVHSRSSKTPCVAANAMTATALTGLNDTLGSSSAVIPSSAPGTSTITPSSFISRYNFDIAKQPSHIQRGIAIQALQELNHELGIPKQVKLLHIFEREIGAVDTYLNMLHATDLRRAWISSFTKV</sequence>
<dbReference type="RefSeq" id="XP_007319735.1">
    <property type="nucleotide sequence ID" value="XM_007319673.1"/>
</dbReference>
<dbReference type="OrthoDB" id="2689355at2759"/>
<feature type="compositionally biased region" description="Low complexity" evidence="1">
    <location>
        <begin position="207"/>
        <end position="220"/>
    </location>
</feature>
<protein>
    <recommendedName>
        <fullName evidence="2">Myb/SANT-like domain-containing protein</fullName>
    </recommendedName>
</protein>
<accession>F8NZF3</accession>
<dbReference type="InterPro" id="IPR024752">
    <property type="entry name" value="Myb/SANT-like_dom"/>
</dbReference>
<dbReference type="Pfam" id="PF12776">
    <property type="entry name" value="Myb_DNA-bind_3"/>
    <property type="match status" value="1"/>
</dbReference>
<evidence type="ECO:0000259" key="2">
    <source>
        <dbReference type="Pfam" id="PF12776"/>
    </source>
</evidence>
<dbReference type="EMBL" id="GL945435">
    <property type="protein sequence ID" value="EGO23973.1"/>
    <property type="molecule type" value="Genomic_DNA"/>
</dbReference>
<name>F8NZF3_SERL9</name>